<dbReference type="InterPro" id="IPR052433">
    <property type="entry name" value="X-Pro_dipept-like"/>
</dbReference>
<evidence type="ECO:0000256" key="7">
    <source>
        <dbReference type="ARBA" id="ARBA00022801"/>
    </source>
</evidence>
<evidence type="ECO:0000256" key="9">
    <source>
        <dbReference type="ARBA" id="ARBA00023211"/>
    </source>
</evidence>
<feature type="domain" description="Aminopeptidase P N-terminal" evidence="11">
    <location>
        <begin position="6"/>
        <end position="141"/>
    </location>
</feature>
<comment type="caution">
    <text evidence="12">The sequence shown here is derived from an EMBL/GenBank/DDBJ whole genome shotgun (WGS) entry which is preliminary data.</text>
</comment>
<protein>
    <recommendedName>
        <fullName evidence="4">Xaa-Pro aminopeptidase</fullName>
        <ecNumber evidence="4">3.4.11.9</ecNumber>
    </recommendedName>
</protein>
<dbReference type="PROSITE" id="PS00491">
    <property type="entry name" value="PROLINE_PEPTIDASE"/>
    <property type="match status" value="1"/>
</dbReference>
<evidence type="ECO:0000256" key="8">
    <source>
        <dbReference type="ARBA" id="ARBA00023049"/>
    </source>
</evidence>
<dbReference type="EC" id="3.4.11.9" evidence="4"/>
<dbReference type="InterPro" id="IPR007865">
    <property type="entry name" value="Aminopep_P_N"/>
</dbReference>
<dbReference type="InterPro" id="IPR036005">
    <property type="entry name" value="Creatinase/aminopeptidase-like"/>
</dbReference>
<evidence type="ECO:0000256" key="4">
    <source>
        <dbReference type="ARBA" id="ARBA00012574"/>
    </source>
</evidence>
<keyword evidence="5" id="KW-0645">Protease</keyword>
<evidence type="ECO:0000256" key="1">
    <source>
        <dbReference type="ARBA" id="ARBA00001424"/>
    </source>
</evidence>
<reference evidence="12 13" key="1">
    <citation type="submission" date="2020-08" db="EMBL/GenBank/DDBJ databases">
        <title>Hymenobacter sp.</title>
        <authorList>
            <person name="Kim M.K."/>
        </authorList>
    </citation>
    <scope>NUCLEOTIDE SEQUENCE [LARGE SCALE GENOMIC DNA]</scope>
    <source>
        <strain evidence="12 13">BT507</strain>
    </source>
</reference>
<evidence type="ECO:0000256" key="10">
    <source>
        <dbReference type="RuleBase" id="RU000590"/>
    </source>
</evidence>
<dbReference type="SMART" id="SM01011">
    <property type="entry name" value="AMP_N"/>
    <property type="match status" value="1"/>
</dbReference>
<keyword evidence="8" id="KW-0482">Metalloprotease</keyword>
<dbReference type="InterPro" id="IPR001131">
    <property type="entry name" value="Peptidase_M24B_aminopep-P_CS"/>
</dbReference>
<name>A0ABR7MIQ5_9BACT</name>
<dbReference type="Pfam" id="PF05195">
    <property type="entry name" value="AMP_N"/>
    <property type="match status" value="1"/>
</dbReference>
<dbReference type="EMBL" id="JACSCY010000004">
    <property type="protein sequence ID" value="MBC6610615.1"/>
    <property type="molecule type" value="Genomic_DNA"/>
</dbReference>
<comment type="similarity">
    <text evidence="3 10">Belongs to the peptidase M24B family.</text>
</comment>
<evidence type="ECO:0000313" key="12">
    <source>
        <dbReference type="EMBL" id="MBC6610615.1"/>
    </source>
</evidence>
<comment type="catalytic activity">
    <reaction evidence="1">
        <text>Release of any N-terminal amino acid, including proline, that is linked to proline, even from a dipeptide or tripeptide.</text>
        <dbReference type="EC" id="3.4.11.9"/>
    </reaction>
</comment>
<dbReference type="CDD" id="cd01087">
    <property type="entry name" value="Prolidase"/>
    <property type="match status" value="1"/>
</dbReference>
<evidence type="ECO:0000256" key="6">
    <source>
        <dbReference type="ARBA" id="ARBA00022723"/>
    </source>
</evidence>
<organism evidence="12 13">
    <name type="scientific">Hymenobacter citatus</name>
    <dbReference type="NCBI Taxonomy" id="2763506"/>
    <lineage>
        <taxon>Bacteria</taxon>
        <taxon>Pseudomonadati</taxon>
        <taxon>Bacteroidota</taxon>
        <taxon>Cytophagia</taxon>
        <taxon>Cytophagales</taxon>
        <taxon>Hymenobacteraceae</taxon>
        <taxon>Hymenobacter</taxon>
    </lineage>
</organism>
<dbReference type="Pfam" id="PF00557">
    <property type="entry name" value="Peptidase_M24"/>
    <property type="match status" value="1"/>
</dbReference>
<dbReference type="Proteomes" id="UP000622017">
    <property type="component" value="Unassembled WGS sequence"/>
</dbReference>
<dbReference type="SUPFAM" id="SSF53092">
    <property type="entry name" value="Creatinase/prolidase N-terminal domain"/>
    <property type="match status" value="1"/>
</dbReference>
<keyword evidence="9" id="KW-0464">Manganese</keyword>
<keyword evidence="6 10" id="KW-0479">Metal-binding</keyword>
<sequence>MRYGPIDPHLFIENRRRFKELLPPASLAIFNANDIMPTNADGTMAFRQNNDLFYLSGVDQEESILVICPDAKLPQYREILFLRETSEHILVWEGYKLTKDQARQQSGVPTIMWLDSFKSVLPALMNEAENVYLNSNEHIRAVVEVETRDARFGKWLRDAYPLHQYRRVAPLMHQLRAIKSQEEIRLMRQAADITDKAFRRLLGFVKPGVMEYEIEAEIFHEFLRNGSRGPAYSSIIASGENACILHYVSNERECKDGDVLLLDFGAEYANYAADLSRSIPVNGKFTKRQRDVYEAVLSVMKFATSQLVAGNNIEEYHAAVGRHMEQELIKLDLLNANDVKNQDPAAPLYKKYFMHGTSHYLGLDVHDVGDKYRVFEPGMVYTCEPGIYIREEGLGIRLENDILITENSNDDLMKNIPLEAEDIERLMQASR</sequence>
<dbReference type="Gene3D" id="3.40.350.10">
    <property type="entry name" value="Creatinase/prolidase N-terminal domain"/>
    <property type="match status" value="1"/>
</dbReference>
<keyword evidence="13" id="KW-1185">Reference proteome</keyword>
<evidence type="ECO:0000256" key="5">
    <source>
        <dbReference type="ARBA" id="ARBA00022670"/>
    </source>
</evidence>
<gene>
    <name evidence="12" type="ORF">H8B15_06760</name>
</gene>
<dbReference type="RefSeq" id="WP_187318915.1">
    <property type="nucleotide sequence ID" value="NZ_JACSCY010000004.1"/>
</dbReference>
<dbReference type="InterPro" id="IPR029149">
    <property type="entry name" value="Creatin/AminoP/Spt16_N"/>
</dbReference>
<keyword evidence="12" id="KW-0031">Aminopeptidase</keyword>
<evidence type="ECO:0000256" key="3">
    <source>
        <dbReference type="ARBA" id="ARBA00008766"/>
    </source>
</evidence>
<proteinExistence type="inferred from homology"/>
<accession>A0ABR7MIQ5</accession>
<dbReference type="PANTHER" id="PTHR43226:SF4">
    <property type="entry name" value="XAA-PRO AMINOPEPTIDASE 3"/>
    <property type="match status" value="1"/>
</dbReference>
<dbReference type="Gene3D" id="3.90.230.10">
    <property type="entry name" value="Creatinase/methionine aminopeptidase superfamily"/>
    <property type="match status" value="1"/>
</dbReference>
<evidence type="ECO:0000259" key="11">
    <source>
        <dbReference type="SMART" id="SM01011"/>
    </source>
</evidence>
<keyword evidence="7" id="KW-0378">Hydrolase</keyword>
<dbReference type="GO" id="GO:0004177">
    <property type="term" value="F:aminopeptidase activity"/>
    <property type="evidence" value="ECO:0007669"/>
    <property type="project" value="UniProtKB-KW"/>
</dbReference>
<dbReference type="PANTHER" id="PTHR43226">
    <property type="entry name" value="XAA-PRO AMINOPEPTIDASE 3"/>
    <property type="match status" value="1"/>
</dbReference>
<comment type="cofactor">
    <cofactor evidence="2">
        <name>Mn(2+)</name>
        <dbReference type="ChEBI" id="CHEBI:29035"/>
    </cofactor>
</comment>
<dbReference type="SUPFAM" id="SSF55920">
    <property type="entry name" value="Creatinase/aminopeptidase"/>
    <property type="match status" value="1"/>
</dbReference>
<evidence type="ECO:0000256" key="2">
    <source>
        <dbReference type="ARBA" id="ARBA00001936"/>
    </source>
</evidence>
<evidence type="ECO:0000313" key="13">
    <source>
        <dbReference type="Proteomes" id="UP000622017"/>
    </source>
</evidence>
<dbReference type="InterPro" id="IPR000994">
    <property type="entry name" value="Pept_M24"/>
</dbReference>